<reference evidence="2 3" key="1">
    <citation type="journal article" date="2018" name="Genome Biol. Evol.">
        <title>Multiple Roots of Fruiting Body Formation in Amoebozoa.</title>
        <authorList>
            <person name="Hillmann F."/>
            <person name="Forbes G."/>
            <person name="Novohradska S."/>
            <person name="Ferling I."/>
            <person name="Riege K."/>
            <person name="Groth M."/>
            <person name="Westermann M."/>
            <person name="Marz M."/>
            <person name="Spaller T."/>
            <person name="Winckler T."/>
            <person name="Schaap P."/>
            <person name="Glockner G."/>
        </authorList>
    </citation>
    <scope>NUCLEOTIDE SEQUENCE [LARGE SCALE GENOMIC DNA]</scope>
    <source>
        <strain evidence="2 3">Jena</strain>
    </source>
</reference>
<dbReference type="OrthoDB" id="10500168at2759"/>
<comment type="caution">
    <text evidence="2">The sequence shown here is derived from an EMBL/GenBank/DDBJ whole genome shotgun (WGS) entry which is preliminary data.</text>
</comment>
<feature type="compositionally biased region" description="Polar residues" evidence="1">
    <location>
        <begin position="31"/>
        <end position="50"/>
    </location>
</feature>
<feature type="region of interest" description="Disordered" evidence="1">
    <location>
        <begin position="1"/>
        <end position="83"/>
    </location>
</feature>
<keyword evidence="3" id="KW-1185">Reference proteome</keyword>
<evidence type="ECO:0000256" key="1">
    <source>
        <dbReference type="SAM" id="MobiDB-lite"/>
    </source>
</evidence>
<accession>A0A2P6NPS6</accession>
<organism evidence="2 3">
    <name type="scientific">Planoprotostelium fungivorum</name>
    <dbReference type="NCBI Taxonomy" id="1890364"/>
    <lineage>
        <taxon>Eukaryota</taxon>
        <taxon>Amoebozoa</taxon>
        <taxon>Evosea</taxon>
        <taxon>Variosea</taxon>
        <taxon>Cavosteliida</taxon>
        <taxon>Cavosteliaceae</taxon>
        <taxon>Planoprotostelium</taxon>
    </lineage>
</organism>
<dbReference type="FunCoup" id="A0A2P6NPS6">
    <property type="interactions" value="8"/>
</dbReference>
<dbReference type="Proteomes" id="UP000241769">
    <property type="component" value="Unassembled WGS sequence"/>
</dbReference>
<evidence type="ECO:0000313" key="3">
    <source>
        <dbReference type="Proteomes" id="UP000241769"/>
    </source>
</evidence>
<dbReference type="EMBL" id="MDYQ01000037">
    <property type="protein sequence ID" value="PRP85953.1"/>
    <property type="molecule type" value="Genomic_DNA"/>
</dbReference>
<gene>
    <name evidence="2" type="ORF">PROFUN_06075</name>
</gene>
<dbReference type="InParanoid" id="A0A2P6NPS6"/>
<sequence>MSDDKKKFFEQQIEANKPAPQPKTEKVWKPTANNTTGAHDSTGFKNQTVNKKVMPKPSGEFHPMRETDEIGPPPAPKNIGDLP</sequence>
<proteinExistence type="predicted"/>
<evidence type="ECO:0000313" key="2">
    <source>
        <dbReference type="EMBL" id="PRP85953.1"/>
    </source>
</evidence>
<dbReference type="AlphaFoldDB" id="A0A2P6NPS6"/>
<protein>
    <submittedName>
        <fullName evidence="2">Uncharacterized protein</fullName>
    </submittedName>
</protein>
<name>A0A2P6NPS6_9EUKA</name>